<feature type="transmembrane region" description="Helical" evidence="4">
    <location>
        <begin position="173"/>
        <end position="189"/>
    </location>
</feature>
<comment type="cofactor">
    <cofactor evidence="1">
        <name>Fe(2+)</name>
        <dbReference type="ChEBI" id="CHEBI:29033"/>
    </cofactor>
</comment>
<gene>
    <name evidence="6" type="ORF">H6F99_20965</name>
</gene>
<dbReference type="InterPro" id="IPR012171">
    <property type="entry name" value="Fatty_acid_desaturase"/>
</dbReference>
<evidence type="ECO:0000256" key="2">
    <source>
        <dbReference type="ARBA" id="ARBA00008749"/>
    </source>
</evidence>
<evidence type="ECO:0000313" key="7">
    <source>
        <dbReference type="Proteomes" id="UP000606721"/>
    </source>
</evidence>
<dbReference type="PANTHER" id="PTHR19353">
    <property type="entry name" value="FATTY ACID DESATURASE 2"/>
    <property type="match status" value="1"/>
</dbReference>
<reference evidence="6 7" key="1">
    <citation type="journal article" date="2020" name="ISME J.">
        <title>Comparative genomics reveals insights into cyanobacterial evolution and habitat adaptation.</title>
        <authorList>
            <person name="Chen M.Y."/>
            <person name="Teng W.K."/>
            <person name="Zhao L."/>
            <person name="Hu C.X."/>
            <person name="Zhou Y.K."/>
            <person name="Han B.P."/>
            <person name="Song L.R."/>
            <person name="Shu W.S."/>
        </authorList>
    </citation>
    <scope>NUCLEOTIDE SEQUENCE [LARGE SCALE GENOMIC DNA]</scope>
    <source>
        <strain evidence="6 7">FACHB-1040</strain>
    </source>
</reference>
<evidence type="ECO:0000256" key="3">
    <source>
        <dbReference type="ARBA" id="ARBA00023004"/>
    </source>
</evidence>
<protein>
    <submittedName>
        <fullName evidence="6">Acyl-CoA desaturase</fullName>
    </submittedName>
</protein>
<evidence type="ECO:0000259" key="5">
    <source>
        <dbReference type="Pfam" id="PF00487"/>
    </source>
</evidence>
<keyword evidence="4" id="KW-0812">Transmembrane</keyword>
<organism evidence="6 7">
    <name type="scientific">Aphanizomenon flos-aquae FACHB-1040</name>
    <dbReference type="NCBI Taxonomy" id="2692887"/>
    <lineage>
        <taxon>Bacteria</taxon>
        <taxon>Bacillati</taxon>
        <taxon>Cyanobacteriota</taxon>
        <taxon>Cyanophyceae</taxon>
        <taxon>Nostocales</taxon>
        <taxon>Aphanizomenonaceae</taxon>
        <taxon>Aphanizomenon</taxon>
    </lineage>
</organism>
<evidence type="ECO:0000256" key="1">
    <source>
        <dbReference type="ARBA" id="ARBA00001954"/>
    </source>
</evidence>
<comment type="similarity">
    <text evidence="2">Belongs to the fatty acid desaturase type 2 family.</text>
</comment>
<feature type="transmembrane region" description="Helical" evidence="4">
    <location>
        <begin position="50"/>
        <end position="72"/>
    </location>
</feature>
<dbReference type="PANTHER" id="PTHR19353:SF19">
    <property type="entry name" value="DELTA(5) FATTY ACID DESATURASE C-RELATED"/>
    <property type="match status" value="1"/>
</dbReference>
<keyword evidence="4" id="KW-1133">Transmembrane helix</keyword>
<feature type="transmembrane region" description="Helical" evidence="4">
    <location>
        <begin position="78"/>
        <end position="96"/>
    </location>
</feature>
<dbReference type="CDD" id="cd03506">
    <property type="entry name" value="Delta6-FADS-like"/>
    <property type="match status" value="1"/>
</dbReference>
<evidence type="ECO:0000256" key="4">
    <source>
        <dbReference type="SAM" id="Phobius"/>
    </source>
</evidence>
<dbReference type="Pfam" id="PF00487">
    <property type="entry name" value="FA_desaturase"/>
    <property type="match status" value="1"/>
</dbReference>
<dbReference type="EMBL" id="JACJQT010000068">
    <property type="protein sequence ID" value="MBD2280654.1"/>
    <property type="molecule type" value="Genomic_DNA"/>
</dbReference>
<dbReference type="RefSeq" id="WP_190384113.1">
    <property type="nucleotide sequence ID" value="NZ_JACJQT010000068.1"/>
</dbReference>
<proteinExistence type="inferred from homology"/>
<dbReference type="InterPro" id="IPR005804">
    <property type="entry name" value="FA_desaturase_dom"/>
</dbReference>
<evidence type="ECO:0000313" key="6">
    <source>
        <dbReference type="EMBL" id="MBD2280654.1"/>
    </source>
</evidence>
<keyword evidence="4" id="KW-0472">Membrane</keyword>
<keyword evidence="7" id="KW-1185">Reference proteome</keyword>
<dbReference type="Proteomes" id="UP000606721">
    <property type="component" value="Unassembled WGS sequence"/>
</dbReference>
<keyword evidence="3" id="KW-0408">Iron</keyword>
<feature type="domain" description="Fatty acid desaturase" evidence="5">
    <location>
        <begin position="75"/>
        <end position="346"/>
    </location>
</feature>
<name>A0ABR8C4C9_APHFL</name>
<comment type="caution">
    <text evidence="6">The sequence shown here is derived from an EMBL/GenBank/DDBJ whole genome shotgun (WGS) entry which is preliminary data.</text>
</comment>
<accession>A0ABR8C4C9</accession>
<sequence length="371" mass="43380">MTQTVFPPLTMESIRKLKFAQNTEFRAALNRRVEDFFKTTGRKKRDCPQMYLKTVIILVSLVVSYLSLVFFAQQWWQALILSIVVGIAVSEVGFNIQHDGSHNAYSDIPWVNKMMAMSIDLIGLSSYYWKIGHNVLHHQYVNLTGYDQDIDLGILARKTPSQQWFPHHRWQHYYLWFVYGLYTVEWSWINDFENLFRGKFYHIDYPRPKGIELVIFLSGKAVFFTLAIGIPLIFHSFWNVLLCYFLVQFTFGTLRGIVCATAHEFEEVTFTKLPEESNMVESEWAVHQIENTVNFANHNNFVTWFTGGLTFQIEHHLFPNICHVNYPLIAPLVEETCNEFGIKYQKYESVGDALLSHFRLLRRLGKSSSTL</sequence>
<dbReference type="PIRSF" id="PIRSF015921">
    <property type="entry name" value="FA_sphinglp_des"/>
    <property type="match status" value="1"/>
</dbReference>